<reference evidence="4 5" key="1">
    <citation type="submission" date="2017-09" db="EMBL/GenBank/DDBJ databases">
        <title>A multilocus sequence analysis scheme for characterization of bacteria in the genus Thioclava.</title>
        <authorList>
            <person name="Liu Y."/>
            <person name="Shao Z."/>
        </authorList>
    </citation>
    <scope>NUCLEOTIDE SEQUENCE [LARGE SCALE GENOMIC DNA]</scope>
    <source>
        <strain evidence="4 5">CAU 1312</strain>
    </source>
</reference>
<sequence length="197" mass="20689">MMNNTMKIAFASGAAVLAGMAGTAQAQDLNGFYGGLSANKAIGGDLEWTYYGGGDDFGGTAAGVFLGYNFALSNGWVAGTELAFSESYDLDNYSGIQLESVIDLKARLGKTFGSSYVYGVLGYSSADVNFQNAPSFMQADGSGVSYGLGVETNIGSNGFIGGEILRRNIDAKNDAGFYDTYKVDDLTTLSIRAGFRF</sequence>
<evidence type="ECO:0000256" key="1">
    <source>
        <dbReference type="ARBA" id="ARBA00022729"/>
    </source>
</evidence>
<evidence type="ECO:0000313" key="4">
    <source>
        <dbReference type="EMBL" id="PCD77934.1"/>
    </source>
</evidence>
<dbReference type="RefSeq" id="WP_143598856.1">
    <property type="nucleotide sequence ID" value="NZ_NTJD01000001.1"/>
</dbReference>
<dbReference type="SUPFAM" id="SSF56925">
    <property type="entry name" value="OMPA-like"/>
    <property type="match status" value="1"/>
</dbReference>
<name>A0A2A4CV25_9RHOB</name>
<dbReference type="Proteomes" id="UP000243507">
    <property type="component" value="Unassembled WGS sequence"/>
</dbReference>
<comment type="caution">
    <text evidence="4">The sequence shown here is derived from an EMBL/GenBank/DDBJ whole genome shotgun (WGS) entry which is preliminary data.</text>
</comment>
<organism evidence="4 5">
    <name type="scientific">Pseudothioclava arenosa</name>
    <dbReference type="NCBI Taxonomy" id="1795308"/>
    <lineage>
        <taxon>Bacteria</taxon>
        <taxon>Pseudomonadati</taxon>
        <taxon>Pseudomonadota</taxon>
        <taxon>Alphaproteobacteria</taxon>
        <taxon>Rhodobacterales</taxon>
        <taxon>Paracoccaceae</taxon>
        <taxon>Pseudothioclava</taxon>
    </lineage>
</organism>
<keyword evidence="1 2" id="KW-0732">Signal</keyword>
<feature type="signal peptide" evidence="2">
    <location>
        <begin position="1"/>
        <end position="26"/>
    </location>
</feature>
<dbReference type="OrthoDB" id="268975at2"/>
<evidence type="ECO:0000313" key="5">
    <source>
        <dbReference type="Proteomes" id="UP000243507"/>
    </source>
</evidence>
<evidence type="ECO:0000259" key="3">
    <source>
        <dbReference type="Pfam" id="PF13505"/>
    </source>
</evidence>
<dbReference type="InterPro" id="IPR011250">
    <property type="entry name" value="OMP/PagP_B-barrel"/>
</dbReference>
<dbReference type="Pfam" id="PF13505">
    <property type="entry name" value="OMP_b-brl"/>
    <property type="match status" value="1"/>
</dbReference>
<protein>
    <recommendedName>
        <fullName evidence="3">Outer membrane protein beta-barrel domain-containing protein</fullName>
    </recommendedName>
</protein>
<dbReference type="EMBL" id="NTJD01000001">
    <property type="protein sequence ID" value="PCD77934.1"/>
    <property type="molecule type" value="Genomic_DNA"/>
</dbReference>
<dbReference type="InterPro" id="IPR027385">
    <property type="entry name" value="Beta-barrel_OMP"/>
</dbReference>
<feature type="domain" description="Outer membrane protein beta-barrel" evidence="3">
    <location>
        <begin position="13"/>
        <end position="197"/>
    </location>
</feature>
<feature type="chain" id="PRO_5013399706" description="Outer membrane protein beta-barrel domain-containing protein" evidence="2">
    <location>
        <begin position="27"/>
        <end position="197"/>
    </location>
</feature>
<dbReference type="AlphaFoldDB" id="A0A2A4CV25"/>
<keyword evidence="5" id="KW-1185">Reference proteome</keyword>
<evidence type="ECO:0000256" key="2">
    <source>
        <dbReference type="SAM" id="SignalP"/>
    </source>
</evidence>
<gene>
    <name evidence="4" type="ORF">CLN94_01050</name>
</gene>
<proteinExistence type="predicted"/>
<accession>A0A2A4CV25</accession>